<dbReference type="GO" id="GO:0051087">
    <property type="term" value="F:protein-folding chaperone binding"/>
    <property type="evidence" value="ECO:0007669"/>
    <property type="project" value="InterPro"/>
</dbReference>
<dbReference type="GO" id="GO:0042803">
    <property type="term" value="F:protein homodimerization activity"/>
    <property type="evidence" value="ECO:0007669"/>
    <property type="project" value="InterPro"/>
</dbReference>
<dbReference type="GO" id="GO:0006457">
    <property type="term" value="P:protein folding"/>
    <property type="evidence" value="ECO:0007669"/>
    <property type="project" value="InterPro"/>
</dbReference>
<comment type="similarity">
    <text evidence="2 10 12">Belongs to the GrpE family.</text>
</comment>
<reference evidence="15 16" key="1">
    <citation type="journal article" date="2012" name="Extremophiles">
        <title>Thermotomaculum hydrothermale gen. nov., sp. nov., a novel heterotrophic thermophile within the phylum Acidobacteria from a deep-sea hydrothermal vent chimney in the Southern Okinawa Trough.</title>
        <authorList>
            <person name="Izumi H."/>
            <person name="Nunoura T."/>
            <person name="Miyazaki M."/>
            <person name="Mino S."/>
            <person name="Toki T."/>
            <person name="Takai K."/>
            <person name="Sako Y."/>
            <person name="Sawabe T."/>
            <person name="Nakagawa S."/>
        </authorList>
    </citation>
    <scope>NUCLEOTIDE SEQUENCE [LARGE SCALE GENOMIC DNA]</scope>
    <source>
        <strain evidence="15 16">AC55</strain>
    </source>
</reference>
<evidence type="ECO:0000256" key="13">
    <source>
        <dbReference type="SAM" id="Coils"/>
    </source>
</evidence>
<dbReference type="HAMAP" id="MF_01151">
    <property type="entry name" value="GrpE"/>
    <property type="match status" value="1"/>
</dbReference>
<evidence type="ECO:0000256" key="11">
    <source>
        <dbReference type="RuleBase" id="RU000639"/>
    </source>
</evidence>
<evidence type="ECO:0000256" key="9">
    <source>
        <dbReference type="ARBA" id="ARBA00076414"/>
    </source>
</evidence>
<evidence type="ECO:0000256" key="6">
    <source>
        <dbReference type="ARBA" id="ARBA00023186"/>
    </source>
</evidence>
<dbReference type="RefSeq" id="WP_201328002.1">
    <property type="nucleotide sequence ID" value="NZ_AP017470.1"/>
</dbReference>
<name>A0A7R6PW41_9BACT</name>
<evidence type="ECO:0000256" key="5">
    <source>
        <dbReference type="ARBA" id="ARBA00023016"/>
    </source>
</evidence>
<comment type="subcellular location">
    <subcellularLocation>
        <location evidence="1 10">Cytoplasm</location>
    </subcellularLocation>
</comment>
<dbReference type="InterPro" id="IPR013805">
    <property type="entry name" value="GrpE_CC"/>
</dbReference>
<dbReference type="PANTHER" id="PTHR21237:SF23">
    <property type="entry name" value="GRPE PROTEIN HOMOLOG, MITOCHONDRIAL"/>
    <property type="match status" value="1"/>
</dbReference>
<dbReference type="NCBIfam" id="NF010738">
    <property type="entry name" value="PRK14140.1"/>
    <property type="match status" value="1"/>
</dbReference>
<evidence type="ECO:0000256" key="3">
    <source>
        <dbReference type="ARBA" id="ARBA00011738"/>
    </source>
</evidence>
<dbReference type="PRINTS" id="PR00773">
    <property type="entry name" value="GRPEPROTEIN"/>
</dbReference>
<evidence type="ECO:0000256" key="2">
    <source>
        <dbReference type="ARBA" id="ARBA00009054"/>
    </source>
</evidence>
<dbReference type="GO" id="GO:0000774">
    <property type="term" value="F:adenyl-nucleotide exchange factor activity"/>
    <property type="evidence" value="ECO:0007669"/>
    <property type="project" value="InterPro"/>
</dbReference>
<comment type="function">
    <text evidence="7 10 11">Participates actively in the response to hyperosmotic and heat shock by preventing the aggregation of stress-denatured proteins, in association with DnaK and GrpE. It is the nucleotide exchange factor for DnaK and may function as a thermosensor. Unfolded proteins bind initially to DnaJ; upon interaction with the DnaJ-bound protein, DnaK hydrolyzes its bound ATP, resulting in the formation of a stable complex. GrpE releases ADP from DnaK; ATP binding to DnaK triggers the release of the substrate protein, thus completing the reaction cycle. Several rounds of ATP-dependent interactions between DnaJ, DnaK and GrpE are required for fully efficient folding.</text>
</comment>
<dbReference type="EMBL" id="AP017470">
    <property type="protein sequence ID" value="BBB31670.1"/>
    <property type="molecule type" value="Genomic_DNA"/>
</dbReference>
<evidence type="ECO:0000313" key="16">
    <source>
        <dbReference type="Proteomes" id="UP000595564"/>
    </source>
</evidence>
<evidence type="ECO:0000256" key="14">
    <source>
        <dbReference type="SAM" id="MobiDB-lite"/>
    </source>
</evidence>
<dbReference type="SUPFAM" id="SSF51064">
    <property type="entry name" value="Head domain of nucleotide exchange factor GrpE"/>
    <property type="match status" value="1"/>
</dbReference>
<evidence type="ECO:0000256" key="12">
    <source>
        <dbReference type="RuleBase" id="RU004478"/>
    </source>
</evidence>
<dbReference type="InterPro" id="IPR000740">
    <property type="entry name" value="GrpE"/>
</dbReference>
<keyword evidence="5 10" id="KW-0346">Stress response</keyword>
<feature type="compositionally biased region" description="Basic and acidic residues" evidence="14">
    <location>
        <begin position="189"/>
        <end position="208"/>
    </location>
</feature>
<keyword evidence="16" id="KW-1185">Reference proteome</keyword>
<evidence type="ECO:0000313" key="15">
    <source>
        <dbReference type="EMBL" id="BBB31670.1"/>
    </source>
</evidence>
<dbReference type="Gene3D" id="2.30.22.10">
    <property type="entry name" value="Head domain of nucleotide exchange factor GrpE"/>
    <property type="match status" value="1"/>
</dbReference>
<gene>
    <name evidence="10 15" type="primary">grpE</name>
    <name evidence="15" type="ORF">TTHT_0016</name>
</gene>
<organism evidence="15 16">
    <name type="scientific">Thermotomaculum hydrothermale</name>
    <dbReference type="NCBI Taxonomy" id="981385"/>
    <lineage>
        <taxon>Bacteria</taxon>
        <taxon>Pseudomonadati</taxon>
        <taxon>Acidobacteriota</taxon>
        <taxon>Holophagae</taxon>
        <taxon>Thermotomaculales</taxon>
        <taxon>Thermotomaculaceae</taxon>
        <taxon>Thermotomaculum</taxon>
    </lineage>
</organism>
<accession>A0A7R6PW41</accession>
<proteinExistence type="inferred from homology"/>
<dbReference type="PROSITE" id="PS01071">
    <property type="entry name" value="GRPE"/>
    <property type="match status" value="1"/>
</dbReference>
<dbReference type="SUPFAM" id="SSF58014">
    <property type="entry name" value="Coiled-coil domain of nucleotide exchange factor GrpE"/>
    <property type="match status" value="1"/>
</dbReference>
<evidence type="ECO:0000256" key="1">
    <source>
        <dbReference type="ARBA" id="ARBA00004496"/>
    </source>
</evidence>
<dbReference type="CDD" id="cd00446">
    <property type="entry name" value="GrpE"/>
    <property type="match status" value="1"/>
</dbReference>
<dbReference type="GO" id="GO:0051082">
    <property type="term" value="F:unfolded protein binding"/>
    <property type="evidence" value="ECO:0007669"/>
    <property type="project" value="TreeGrafter"/>
</dbReference>
<evidence type="ECO:0000256" key="7">
    <source>
        <dbReference type="ARBA" id="ARBA00053401"/>
    </source>
</evidence>
<dbReference type="GO" id="GO:0005737">
    <property type="term" value="C:cytoplasm"/>
    <property type="evidence" value="ECO:0007669"/>
    <property type="project" value="UniProtKB-SubCell"/>
</dbReference>
<evidence type="ECO:0000256" key="8">
    <source>
        <dbReference type="ARBA" id="ARBA00072274"/>
    </source>
</evidence>
<evidence type="ECO:0000256" key="4">
    <source>
        <dbReference type="ARBA" id="ARBA00022490"/>
    </source>
</evidence>
<keyword evidence="6 10" id="KW-0143">Chaperone</keyword>
<dbReference type="KEGG" id="thyd:TTHT_0016"/>
<dbReference type="FunFam" id="2.30.22.10:FF:000001">
    <property type="entry name" value="Protein GrpE"/>
    <property type="match status" value="1"/>
</dbReference>
<comment type="subunit">
    <text evidence="3 10">Homodimer.</text>
</comment>
<dbReference type="InterPro" id="IPR009012">
    <property type="entry name" value="GrpE_head"/>
</dbReference>
<feature type="coiled-coil region" evidence="13">
    <location>
        <begin position="18"/>
        <end position="62"/>
    </location>
</feature>
<dbReference type="PANTHER" id="PTHR21237">
    <property type="entry name" value="GRPE PROTEIN"/>
    <property type="match status" value="1"/>
</dbReference>
<keyword evidence="13" id="KW-0175">Coiled coil</keyword>
<feature type="region of interest" description="Disordered" evidence="14">
    <location>
        <begin position="184"/>
        <end position="208"/>
    </location>
</feature>
<protein>
    <recommendedName>
        <fullName evidence="8 10">Protein GrpE</fullName>
    </recommendedName>
    <alternativeName>
        <fullName evidence="9 10">HSP-70 cofactor</fullName>
    </alternativeName>
</protein>
<dbReference type="AlphaFoldDB" id="A0A7R6PW41"/>
<keyword evidence="4 10" id="KW-0963">Cytoplasm</keyword>
<evidence type="ECO:0000256" key="10">
    <source>
        <dbReference type="HAMAP-Rule" id="MF_01151"/>
    </source>
</evidence>
<dbReference type="Gene3D" id="3.90.20.20">
    <property type="match status" value="1"/>
</dbReference>
<sequence length="208" mass="24243">MTKEKGEKRKMGGKKVVEEKEIEEVKDNENLKKQLENAKNEIKSLKEENAKLKEAYIRKVADFDNLKKRTQKEKEDAIKYGNASLLLSILDVVDNFERAVAVEPEKSDFHSFYEGVRLIEKHLKDILFSAGVEEINPENQPFDPFYHEAMMKEMRDDVPDGTVTAVFQKGYKYKDRLLRPAKVRVAINPKEHQEKQDNQANEKKESEE</sequence>
<dbReference type="Proteomes" id="UP000595564">
    <property type="component" value="Chromosome"/>
</dbReference>
<dbReference type="Pfam" id="PF01025">
    <property type="entry name" value="GrpE"/>
    <property type="match status" value="1"/>
</dbReference>